<dbReference type="GO" id="GO:0004984">
    <property type="term" value="F:olfactory receptor activity"/>
    <property type="evidence" value="ECO:0007669"/>
    <property type="project" value="InterPro"/>
</dbReference>
<evidence type="ECO:0000256" key="6">
    <source>
        <dbReference type="ARBA" id="ARBA00022606"/>
    </source>
</evidence>
<evidence type="ECO:0000256" key="8">
    <source>
        <dbReference type="ARBA" id="ARBA00022725"/>
    </source>
</evidence>
<dbReference type="PANTHER" id="PTHR12253">
    <property type="entry name" value="RH14732P"/>
    <property type="match status" value="1"/>
</dbReference>
<dbReference type="GO" id="GO:0016042">
    <property type="term" value="P:lipid catabolic process"/>
    <property type="evidence" value="ECO:0007669"/>
    <property type="project" value="UniProtKB-KW"/>
</dbReference>
<evidence type="ECO:0000256" key="13">
    <source>
        <dbReference type="ARBA" id="ARBA00023170"/>
    </source>
</evidence>
<keyword evidence="10" id="KW-1133">Transmembrane helix</keyword>
<dbReference type="AlphaFoldDB" id="A0AAV7HQB6"/>
<evidence type="ECO:0000313" key="18">
    <source>
        <dbReference type="Proteomes" id="UP000826195"/>
    </source>
</evidence>
<dbReference type="Pfam" id="PF02949">
    <property type="entry name" value="7tm_6"/>
    <property type="match status" value="1"/>
</dbReference>
<dbReference type="InterPro" id="IPR016090">
    <property type="entry name" value="PLA2-like_dom"/>
</dbReference>
<keyword evidence="13" id="KW-0675">Receptor</keyword>
<evidence type="ECO:0000256" key="3">
    <source>
        <dbReference type="ARBA" id="ARBA00004613"/>
    </source>
</evidence>
<keyword evidence="5" id="KW-0964">Secreted</keyword>
<dbReference type="EMBL" id="JAHXZJ010002982">
    <property type="protein sequence ID" value="KAH0534255.1"/>
    <property type="molecule type" value="Genomic_DNA"/>
</dbReference>
<dbReference type="SUPFAM" id="SSF48619">
    <property type="entry name" value="Phospholipase A2, PLA2"/>
    <property type="match status" value="1"/>
</dbReference>
<keyword evidence="12" id="KW-0472">Membrane</keyword>
<keyword evidence="7" id="KW-0812">Transmembrane</keyword>
<evidence type="ECO:0000256" key="1">
    <source>
        <dbReference type="ARBA" id="ARBA00001913"/>
    </source>
</evidence>
<dbReference type="InterPro" id="IPR036444">
    <property type="entry name" value="PLipase_A2_dom_sf"/>
</dbReference>
<evidence type="ECO:0000259" key="16">
    <source>
        <dbReference type="Pfam" id="PF05826"/>
    </source>
</evidence>
<comment type="subcellular location">
    <subcellularLocation>
        <location evidence="2">Membrane</location>
        <topology evidence="2">Multi-pass membrane protein</topology>
    </subcellularLocation>
    <subcellularLocation>
        <location evidence="3">Secreted</location>
    </subcellularLocation>
</comment>
<dbReference type="InterPro" id="IPR033113">
    <property type="entry name" value="PLA2_histidine"/>
</dbReference>
<evidence type="ECO:0000256" key="4">
    <source>
        <dbReference type="ARBA" id="ARBA00013278"/>
    </source>
</evidence>
<evidence type="ECO:0000256" key="11">
    <source>
        <dbReference type="ARBA" id="ARBA00023098"/>
    </source>
</evidence>
<keyword evidence="8" id="KW-0552">Olfaction</keyword>
<protein>
    <recommendedName>
        <fullName evidence="4">phospholipase A2</fullName>
        <ecNumber evidence="4">3.1.1.4</ecNumber>
    </recommendedName>
    <alternativeName>
        <fullName evidence="15">Phosphatidylcholine 2-acylhydrolase</fullName>
    </alternativeName>
</protein>
<dbReference type="InterPro" id="IPR004117">
    <property type="entry name" value="7tm6_olfct_rcpt"/>
</dbReference>
<dbReference type="GO" id="GO:0050482">
    <property type="term" value="P:arachidonate secretion"/>
    <property type="evidence" value="ECO:0007669"/>
    <property type="project" value="InterPro"/>
</dbReference>
<dbReference type="Proteomes" id="UP000826195">
    <property type="component" value="Unassembled WGS sequence"/>
</dbReference>
<evidence type="ECO:0000256" key="14">
    <source>
        <dbReference type="ARBA" id="ARBA00023224"/>
    </source>
</evidence>
<dbReference type="GO" id="GO:0006644">
    <property type="term" value="P:phospholipid metabolic process"/>
    <property type="evidence" value="ECO:0007669"/>
    <property type="project" value="InterPro"/>
</dbReference>
<name>A0AAV7HQB6_COTGL</name>
<dbReference type="GO" id="GO:0005576">
    <property type="term" value="C:extracellular region"/>
    <property type="evidence" value="ECO:0007669"/>
    <property type="project" value="UniProtKB-SubCell"/>
</dbReference>
<dbReference type="Pfam" id="PF05826">
    <property type="entry name" value="Phospholip_A2_2"/>
    <property type="match status" value="1"/>
</dbReference>
<keyword evidence="14" id="KW-0807">Transducer</keyword>
<accession>A0AAV7HQB6</accession>
<keyword evidence="6" id="KW-0716">Sensory transduction</keyword>
<gene>
    <name evidence="17" type="ORF">KQX54_002147</name>
</gene>
<dbReference type="Gene3D" id="1.20.90.10">
    <property type="entry name" value="Phospholipase A2 domain"/>
    <property type="match status" value="1"/>
</dbReference>
<dbReference type="GO" id="GO:0005549">
    <property type="term" value="F:odorant binding"/>
    <property type="evidence" value="ECO:0007669"/>
    <property type="project" value="InterPro"/>
</dbReference>
<dbReference type="GO" id="GO:0007165">
    <property type="term" value="P:signal transduction"/>
    <property type="evidence" value="ECO:0007669"/>
    <property type="project" value="UniProtKB-KW"/>
</dbReference>
<organism evidence="17 18">
    <name type="scientific">Cotesia glomerata</name>
    <name type="common">Lepidopteran parasitic wasp</name>
    <name type="synonym">Apanteles glomeratus</name>
    <dbReference type="NCBI Taxonomy" id="32391"/>
    <lineage>
        <taxon>Eukaryota</taxon>
        <taxon>Metazoa</taxon>
        <taxon>Ecdysozoa</taxon>
        <taxon>Arthropoda</taxon>
        <taxon>Hexapoda</taxon>
        <taxon>Insecta</taxon>
        <taxon>Pterygota</taxon>
        <taxon>Neoptera</taxon>
        <taxon>Endopterygota</taxon>
        <taxon>Hymenoptera</taxon>
        <taxon>Apocrita</taxon>
        <taxon>Ichneumonoidea</taxon>
        <taxon>Braconidae</taxon>
        <taxon>Microgastrinae</taxon>
        <taxon>Cotesia</taxon>
    </lineage>
</organism>
<keyword evidence="9" id="KW-0442">Lipid degradation</keyword>
<keyword evidence="18" id="KW-1185">Reference proteome</keyword>
<evidence type="ECO:0000256" key="10">
    <source>
        <dbReference type="ARBA" id="ARBA00022989"/>
    </source>
</evidence>
<reference evidence="17 18" key="1">
    <citation type="journal article" date="2021" name="J. Hered.">
        <title>A chromosome-level genome assembly of the parasitoid wasp, Cotesia glomerata (Hymenoptera: Braconidae).</title>
        <authorList>
            <person name="Pinto B.J."/>
            <person name="Weis J.J."/>
            <person name="Gamble T."/>
            <person name="Ode P.J."/>
            <person name="Paul R."/>
            <person name="Zaspel J.M."/>
        </authorList>
    </citation>
    <scope>NUCLEOTIDE SEQUENCE [LARGE SCALE GENOMIC DNA]</scope>
    <source>
        <strain evidence="17">CgM1</strain>
    </source>
</reference>
<dbReference type="GO" id="GO:0016020">
    <property type="term" value="C:membrane"/>
    <property type="evidence" value="ECO:0007669"/>
    <property type="project" value="UniProtKB-SubCell"/>
</dbReference>
<evidence type="ECO:0000256" key="7">
    <source>
        <dbReference type="ARBA" id="ARBA00022692"/>
    </source>
</evidence>
<evidence type="ECO:0000256" key="2">
    <source>
        <dbReference type="ARBA" id="ARBA00004141"/>
    </source>
</evidence>
<evidence type="ECO:0000256" key="15">
    <source>
        <dbReference type="ARBA" id="ARBA00029903"/>
    </source>
</evidence>
<dbReference type="EC" id="3.1.1.4" evidence="4"/>
<evidence type="ECO:0000256" key="12">
    <source>
        <dbReference type="ARBA" id="ARBA00023136"/>
    </source>
</evidence>
<evidence type="ECO:0000313" key="17">
    <source>
        <dbReference type="EMBL" id="KAH0534255.1"/>
    </source>
</evidence>
<keyword evidence="11" id="KW-0443">Lipid metabolism</keyword>
<evidence type="ECO:0000256" key="9">
    <source>
        <dbReference type="ARBA" id="ARBA00022963"/>
    </source>
</evidence>
<evidence type="ECO:0000256" key="5">
    <source>
        <dbReference type="ARBA" id="ARBA00022525"/>
    </source>
</evidence>
<comment type="cofactor">
    <cofactor evidence="1">
        <name>Ca(2+)</name>
        <dbReference type="ChEBI" id="CHEBI:29108"/>
    </cofactor>
</comment>
<feature type="domain" description="Phospholipase A2-like central" evidence="16">
    <location>
        <begin position="112"/>
        <end position="206"/>
    </location>
</feature>
<comment type="caution">
    <text evidence="17">The sequence shown here is derived from an EMBL/GenBank/DDBJ whole genome shotgun (WGS) entry which is preliminary data.</text>
</comment>
<proteinExistence type="predicted"/>
<sequence>MVNFIASEEILIDNNKNNSKLNNDLSYDYIDNEIDMKLTYRSRIEKFFQVILATIQRSDTNGIVEVIVSFLPESFRIFLLRPNATKVNEATESTERGFGDILNIFRDDFQAIFPGTLWCGSGNSARKNDDIGVFSQTDICCRQHDSCPYSIQAGESMGSLKNIGIFTRSACSCDYEFYKCLKKVNTLISTNIGTTYFNILRPQCFGFHYPIMACEKYDRIQVLLDKLSTVNYYSNEAKYERVFTYYAWQGLLHHAAYQSFGTIAVSCWGATPIADAIAGNTRRLPMEAWYPYDTKKSPAFEITSGHQAIAVIIACFHNIAMDTLITGLINAACCQLEIIKQNLKNIDLNFSDYCVVEKNEKDLLNKQINRIIEHSNEIYK</sequence>
<dbReference type="GO" id="GO:0004623">
    <property type="term" value="F:phospholipase A2 activity"/>
    <property type="evidence" value="ECO:0007669"/>
    <property type="project" value="UniProtKB-EC"/>
</dbReference>
<dbReference type="PROSITE" id="PS00118">
    <property type="entry name" value="PA2_HIS"/>
    <property type="match status" value="1"/>
</dbReference>